<reference evidence="1 2" key="1">
    <citation type="journal article" date="2016" name="Nat. Commun.">
        <title>Thousands of microbial genomes shed light on interconnected biogeochemical processes in an aquifer system.</title>
        <authorList>
            <person name="Anantharaman K."/>
            <person name="Brown C.T."/>
            <person name="Hug L.A."/>
            <person name="Sharon I."/>
            <person name="Castelle C.J."/>
            <person name="Probst A.J."/>
            <person name="Thomas B.C."/>
            <person name="Singh A."/>
            <person name="Wilkins M.J."/>
            <person name="Karaoz U."/>
            <person name="Brodie E.L."/>
            <person name="Williams K.H."/>
            <person name="Hubbard S.S."/>
            <person name="Banfield J.F."/>
        </authorList>
    </citation>
    <scope>NUCLEOTIDE SEQUENCE [LARGE SCALE GENOMIC DNA]</scope>
</reference>
<dbReference type="SUPFAM" id="SSF52402">
    <property type="entry name" value="Adenine nucleotide alpha hydrolases-like"/>
    <property type="match status" value="1"/>
</dbReference>
<sequence length="412" mass="48019">MSKEKLKYGLPKKVKFCKKCVMPNTRPASCNEYKHTSGQKHRYLDFDSEGICSACRFNEAKWDGTIDWAKREEELIKLLDKHRSKDGSYDVLVPGSGGKDSAFASHVLKYKYGMHPLTVTWAPHLYTDIGWKNFQNWLHVGGFDNYLFTPNGRIHRLLTRNAFLNLLYPFQPFVFGQKTFAPKMALKLNIPLVFYGESPGEYGSKVAIDKKKFSQKEGETPGYEINPIDKKMKPNEIFLGGKSVVSYLKEGISAGDLTAYLPIDYSLIEKKNIEFHFLGYYIKWIPQEAYYYAVKHTGFEANPVRTEGTYSKYNSLDDKTDGFFYYSQYIKFGYGRTTQDAAQEIRNHHITRDEGVALIKRFDGEFPQKYFKEFLEYIDITEKQFWKTIDSFRDSHLWAKEKGEWKLKHKVK</sequence>
<evidence type="ECO:0000313" key="1">
    <source>
        <dbReference type="EMBL" id="OGN10629.1"/>
    </source>
</evidence>
<dbReference type="InterPro" id="IPR020022">
    <property type="entry name" value="N-acetyl_sugar_amidoTrfase"/>
</dbReference>
<gene>
    <name evidence="1" type="ORF">A3J46_05475</name>
</gene>
<dbReference type="NCBIfam" id="TIGR03573">
    <property type="entry name" value="WbuX"/>
    <property type="match status" value="1"/>
</dbReference>
<dbReference type="EMBL" id="MGJP01000003">
    <property type="protein sequence ID" value="OGN10629.1"/>
    <property type="molecule type" value="Genomic_DNA"/>
</dbReference>
<evidence type="ECO:0000313" key="2">
    <source>
        <dbReference type="Proteomes" id="UP000177167"/>
    </source>
</evidence>
<comment type="caution">
    <text evidence="1">The sequence shown here is derived from an EMBL/GenBank/DDBJ whole genome shotgun (WGS) entry which is preliminary data.</text>
</comment>
<protein>
    <submittedName>
        <fullName evidence="1">LPS biosynthesis protein</fullName>
    </submittedName>
</protein>
<dbReference type="AlphaFoldDB" id="A0A1F8FEE4"/>
<organism evidence="1 2">
    <name type="scientific">Candidatus Yanofskybacteria bacterium RIFCSPHIGHO2_02_FULL_41_11</name>
    <dbReference type="NCBI Taxonomy" id="1802675"/>
    <lineage>
        <taxon>Bacteria</taxon>
        <taxon>Candidatus Yanofskyibacteriota</taxon>
    </lineage>
</organism>
<dbReference type="Proteomes" id="UP000177167">
    <property type="component" value="Unassembled WGS sequence"/>
</dbReference>
<name>A0A1F8FEE4_9BACT</name>
<accession>A0A1F8FEE4</accession>
<proteinExistence type="predicted"/>